<keyword evidence="2" id="KW-1185">Reference proteome</keyword>
<dbReference type="Proteomes" id="UP001331761">
    <property type="component" value="Unassembled WGS sequence"/>
</dbReference>
<gene>
    <name evidence="1" type="ORF">GCK32_008504</name>
</gene>
<comment type="caution">
    <text evidence="1">The sequence shown here is derived from an EMBL/GenBank/DDBJ whole genome shotgun (WGS) entry which is preliminary data.</text>
</comment>
<dbReference type="AlphaFoldDB" id="A0AAN8FTD1"/>
<protein>
    <submittedName>
        <fullName evidence="1">Uncharacterized protein</fullName>
    </submittedName>
</protein>
<sequence length="73" mass="8492">MLTSKIGRIVPPEMYPYHQYYAQLLQPYVPYSEAQLEYIMQGNQLMPATPPQYSWLQTAYNNNINGNSNNIYG</sequence>
<evidence type="ECO:0000313" key="1">
    <source>
        <dbReference type="EMBL" id="KAK5986301.1"/>
    </source>
</evidence>
<organism evidence="1 2">
    <name type="scientific">Trichostrongylus colubriformis</name>
    <name type="common">Black scour worm</name>
    <dbReference type="NCBI Taxonomy" id="6319"/>
    <lineage>
        <taxon>Eukaryota</taxon>
        <taxon>Metazoa</taxon>
        <taxon>Ecdysozoa</taxon>
        <taxon>Nematoda</taxon>
        <taxon>Chromadorea</taxon>
        <taxon>Rhabditida</taxon>
        <taxon>Rhabditina</taxon>
        <taxon>Rhabditomorpha</taxon>
        <taxon>Strongyloidea</taxon>
        <taxon>Trichostrongylidae</taxon>
        <taxon>Trichostrongylus</taxon>
    </lineage>
</organism>
<name>A0AAN8FTD1_TRICO</name>
<dbReference type="EMBL" id="WIXE01000750">
    <property type="protein sequence ID" value="KAK5986301.1"/>
    <property type="molecule type" value="Genomic_DNA"/>
</dbReference>
<accession>A0AAN8FTD1</accession>
<reference evidence="1 2" key="1">
    <citation type="submission" date="2019-10" db="EMBL/GenBank/DDBJ databases">
        <title>Assembly and Annotation for the nematode Trichostrongylus colubriformis.</title>
        <authorList>
            <person name="Martin J."/>
        </authorList>
    </citation>
    <scope>NUCLEOTIDE SEQUENCE [LARGE SCALE GENOMIC DNA]</scope>
    <source>
        <strain evidence="1">G859</strain>
        <tissue evidence="1">Whole worm</tissue>
    </source>
</reference>
<proteinExistence type="predicted"/>
<evidence type="ECO:0000313" key="2">
    <source>
        <dbReference type="Proteomes" id="UP001331761"/>
    </source>
</evidence>